<keyword evidence="4" id="KW-1185">Reference proteome</keyword>
<dbReference type="STRING" id="365046.Rta_34480"/>
<reference evidence="4" key="1">
    <citation type="submission" date="2006-01" db="EMBL/GenBank/DDBJ databases">
        <title>Genome of the cyst-dividing bacterium Ramlibacter tataouinensis.</title>
        <authorList>
            <person name="Barakat M."/>
            <person name="Ortet P."/>
            <person name="De Luca G."/>
            <person name="Jourlin-Castelli C."/>
            <person name="Ansaldi M."/>
            <person name="Py B."/>
            <person name="Fichant G."/>
            <person name="Coutinho P."/>
            <person name="Voulhoux R."/>
            <person name="Bastien O."/>
            <person name="Roy S."/>
            <person name="Marechal E."/>
            <person name="Henrissat B."/>
            <person name="Quentin Y."/>
            <person name="Noirot P."/>
            <person name="Filloux A."/>
            <person name="Mejean V."/>
            <person name="DuBow M."/>
            <person name="Barras F."/>
            <person name="Heulin T."/>
        </authorList>
    </citation>
    <scope>NUCLEOTIDE SEQUENCE [LARGE SCALE GENOMIC DNA]</scope>
    <source>
        <strain evidence="4">ATCC BAA-407 / DSM 14655 / LMG 21543 / TTB310</strain>
    </source>
</reference>
<keyword evidence="1" id="KW-0812">Transmembrane</keyword>
<proteinExistence type="predicted"/>
<dbReference type="PANTHER" id="PTHR38034">
    <property type="entry name" value="INNER MEMBRANE PROTEIN YPJD"/>
    <property type="match status" value="1"/>
</dbReference>
<dbReference type="EMBL" id="CP000245">
    <property type="protein sequence ID" value="AEG94561.1"/>
    <property type="molecule type" value="Genomic_DNA"/>
</dbReference>
<evidence type="ECO:0000313" key="3">
    <source>
        <dbReference type="EMBL" id="AEG94561.1"/>
    </source>
</evidence>
<feature type="transmembrane region" description="Helical" evidence="1">
    <location>
        <begin position="87"/>
        <end position="104"/>
    </location>
</feature>
<dbReference type="InterPro" id="IPR002541">
    <property type="entry name" value="Cyt_c_assembly"/>
</dbReference>
<reference evidence="3 4" key="2">
    <citation type="journal article" date="2011" name="PLoS ONE">
        <title>The Cyst-Dividing Bacterium Ramlibacter tataouinensis TTB310 Genome Reveals a Well-Stocked Toolbox for Adaptation to a Desert Environment.</title>
        <authorList>
            <person name="De Luca G."/>
            <person name="Barakat M."/>
            <person name="Ortet P."/>
            <person name="Fochesato S."/>
            <person name="Jourlin-Castelli C."/>
            <person name="Ansaldi M."/>
            <person name="Py B."/>
            <person name="Fichant G."/>
            <person name="Coutinho P.M."/>
            <person name="Voulhoux R."/>
            <person name="Bastien O."/>
            <person name="Marechal E."/>
            <person name="Henrissat B."/>
            <person name="Quentin Y."/>
            <person name="Noirot P."/>
            <person name="Filloux A."/>
            <person name="Mejean V."/>
            <person name="Dubow M.S."/>
            <person name="Barras F."/>
            <person name="Barbe V."/>
            <person name="Weissenbach J."/>
            <person name="Mihalcescu I."/>
            <person name="Vermeglio A."/>
            <person name="Achouak W."/>
            <person name="Heulin T."/>
        </authorList>
    </citation>
    <scope>NUCLEOTIDE SEQUENCE [LARGE SCALE GENOMIC DNA]</scope>
    <source>
        <strain evidence="4">ATCC BAA-407 / DSM 14655 / LMG 21543 / TTB310</strain>
    </source>
</reference>
<dbReference type="InterPro" id="IPR052372">
    <property type="entry name" value="YpjD/HemX"/>
</dbReference>
<dbReference type="PATRIC" id="fig|365046.3.peg.3527"/>
<keyword evidence="1" id="KW-0472">Membrane</keyword>
<gene>
    <name evidence="3" type="ordered locus">Rta_34480</name>
</gene>
<feature type="domain" description="Cytochrome c assembly protein" evidence="2">
    <location>
        <begin position="92"/>
        <end position="284"/>
    </location>
</feature>
<dbReference type="Pfam" id="PF01578">
    <property type="entry name" value="Cytochrom_C_asm"/>
    <property type="match status" value="1"/>
</dbReference>
<evidence type="ECO:0000313" key="4">
    <source>
        <dbReference type="Proteomes" id="UP000008385"/>
    </source>
</evidence>
<organism evidence="3 4">
    <name type="scientific">Ramlibacter tataouinensis (strain ATCC BAA-407 / DSM 14655 / LMG 21543 / TTB310)</name>
    <dbReference type="NCBI Taxonomy" id="365046"/>
    <lineage>
        <taxon>Bacteria</taxon>
        <taxon>Pseudomonadati</taxon>
        <taxon>Pseudomonadota</taxon>
        <taxon>Betaproteobacteria</taxon>
        <taxon>Burkholderiales</taxon>
        <taxon>Comamonadaceae</taxon>
        <taxon>Ramlibacter</taxon>
    </lineage>
</organism>
<feature type="transmembrane region" description="Helical" evidence="1">
    <location>
        <begin position="57"/>
        <end position="75"/>
    </location>
</feature>
<evidence type="ECO:0000256" key="1">
    <source>
        <dbReference type="SAM" id="Phobius"/>
    </source>
</evidence>
<dbReference type="KEGG" id="rta:Rta_34480"/>
<feature type="transmembrane region" description="Helical" evidence="1">
    <location>
        <begin position="198"/>
        <end position="221"/>
    </location>
</feature>
<feature type="transmembrane region" description="Helical" evidence="1">
    <location>
        <begin position="233"/>
        <end position="251"/>
    </location>
</feature>
<sequence length="290" mass="30766">MMRLANASAGAGQGLNCGTMILASASPASVALALAAAAAYAVPAAAAPRLSERGARLALWAAWLLHAVVLGWTLLGLGQPQGPRFGFAPALSVTAWLVLTVYAIERQLFPQLQARWVLGALGAAAILLALVFPGTPLHVSASPWLPLHWALGIASYGLFAAAVVHAWLMRRAEKQIRQASDAQAGVPLLTLERLTFRFAGAGFVLLSATLLAGLLFGEAVYGPGRPWRWDHKTAFSVMAWLAFALLLVGRARFGWRGRTAVRVLYTGSLLLLLAYVGSRFVIEVVLGRAL</sequence>
<protein>
    <submittedName>
        <fullName evidence="3">Candidate membrane protein</fullName>
    </submittedName>
</protein>
<dbReference type="AlphaFoldDB" id="F5Y012"/>
<evidence type="ECO:0000259" key="2">
    <source>
        <dbReference type="Pfam" id="PF01578"/>
    </source>
</evidence>
<feature type="transmembrane region" description="Helical" evidence="1">
    <location>
        <begin position="263"/>
        <end position="282"/>
    </location>
</feature>
<feature type="transmembrane region" description="Helical" evidence="1">
    <location>
        <begin position="147"/>
        <end position="168"/>
    </location>
</feature>
<feature type="transmembrane region" description="Helical" evidence="1">
    <location>
        <begin position="116"/>
        <end position="135"/>
    </location>
</feature>
<name>F5Y012_RAMTT</name>
<dbReference type="GO" id="GO:0020037">
    <property type="term" value="F:heme binding"/>
    <property type="evidence" value="ECO:0007669"/>
    <property type="project" value="InterPro"/>
</dbReference>
<dbReference type="eggNOG" id="COG4137">
    <property type="taxonomic scope" value="Bacteria"/>
</dbReference>
<dbReference type="HOGENOM" id="CLU_049710_1_1_4"/>
<dbReference type="GO" id="GO:0017004">
    <property type="term" value="P:cytochrome complex assembly"/>
    <property type="evidence" value="ECO:0007669"/>
    <property type="project" value="InterPro"/>
</dbReference>
<accession>F5Y012</accession>
<dbReference type="PANTHER" id="PTHR38034:SF1">
    <property type="entry name" value="INNER MEMBRANE PROTEIN YPJD"/>
    <property type="match status" value="1"/>
</dbReference>
<dbReference type="Proteomes" id="UP000008385">
    <property type="component" value="Chromosome"/>
</dbReference>
<feature type="transmembrane region" description="Helical" evidence="1">
    <location>
        <begin position="20"/>
        <end position="45"/>
    </location>
</feature>
<keyword evidence="1" id="KW-1133">Transmembrane helix</keyword>